<dbReference type="CDD" id="cd13634">
    <property type="entry name" value="PBP2_Sco4506"/>
    <property type="match status" value="1"/>
</dbReference>
<evidence type="ECO:0000256" key="2">
    <source>
        <dbReference type="ARBA" id="ARBA00022428"/>
    </source>
</evidence>
<keyword evidence="6" id="KW-1185">Reference proteome</keyword>
<organism evidence="5 6">
    <name type="scientific">Abditibacterium utsteinense</name>
    <dbReference type="NCBI Taxonomy" id="1960156"/>
    <lineage>
        <taxon>Bacteria</taxon>
        <taxon>Pseudomonadati</taxon>
        <taxon>Abditibacteriota</taxon>
        <taxon>Abditibacteriia</taxon>
        <taxon>Abditibacteriales</taxon>
        <taxon>Abditibacteriaceae</taxon>
        <taxon>Abditibacterium</taxon>
    </lineage>
</organism>
<dbReference type="UniPathway" id="UPA00079"/>
<dbReference type="AlphaFoldDB" id="A0A2S8SVF0"/>
<comment type="catalytic activity">
    <reaction evidence="4">
        <text>chorismate = 3-[(1-carboxyvinyl)-oxy]benzoate + H2O</text>
        <dbReference type="Rhea" id="RHEA:40051"/>
        <dbReference type="ChEBI" id="CHEBI:15377"/>
        <dbReference type="ChEBI" id="CHEBI:29748"/>
        <dbReference type="ChEBI" id="CHEBI:76981"/>
        <dbReference type="EC" id="4.2.1.151"/>
    </reaction>
</comment>
<dbReference type="Pfam" id="PF02621">
    <property type="entry name" value="VitK2_biosynth"/>
    <property type="match status" value="1"/>
</dbReference>
<dbReference type="OrthoDB" id="9810112at2"/>
<evidence type="ECO:0000256" key="4">
    <source>
        <dbReference type="HAMAP-Rule" id="MF_00995"/>
    </source>
</evidence>
<dbReference type="SUPFAM" id="SSF53850">
    <property type="entry name" value="Periplasmic binding protein-like II"/>
    <property type="match status" value="1"/>
</dbReference>
<comment type="function">
    <text evidence="4">Catalyzes the dehydration of chorismate into 3-[(1-carboxyvinyl)oxy]benzoate, a step in the biosynthesis of menaquinone (MK, vitamin K2).</text>
</comment>
<dbReference type="GO" id="GO:0016836">
    <property type="term" value="F:hydro-lyase activity"/>
    <property type="evidence" value="ECO:0007669"/>
    <property type="project" value="UniProtKB-UniRule"/>
</dbReference>
<sequence>MKFKLGIVPYLNPLPLYFSLRNRSDIEITLDFPSNLGARLQNGEFDAALLPIADHIRGIGDGILGDGIVGATREVRSVLLLSRVDIQHIRSVALDTSSHSSVALTRVILRDFYGLQPQFSNHAPDLNAMLQRADAAVLIGDPALVAFQNSGDLRVYDLASLWHKWTKKSFVFAAWIARNGLKNRAELADLLDNARDDGQNCIAEIIQTNPIRTSLSDSVVESYLTNAIEYRLTTAHRAGLNEFAARLHAL</sequence>
<comment type="caution">
    <text evidence="5">The sequence shown here is derived from an EMBL/GenBank/DDBJ whole genome shotgun (WGS) entry which is preliminary data.</text>
</comment>
<evidence type="ECO:0000256" key="3">
    <source>
        <dbReference type="ARBA" id="ARBA00023239"/>
    </source>
</evidence>
<dbReference type="GO" id="GO:0009234">
    <property type="term" value="P:menaquinone biosynthetic process"/>
    <property type="evidence" value="ECO:0007669"/>
    <property type="project" value="UniProtKB-UniRule"/>
</dbReference>
<gene>
    <name evidence="4" type="primary">mqnA</name>
    <name evidence="5" type="ORF">B1R32_10335</name>
</gene>
<reference evidence="5 6" key="1">
    <citation type="journal article" date="2018" name="Syst. Appl. Microbiol.">
        <title>Abditibacterium utsteinense sp. nov., the first cultivated member of candidate phylum FBP, isolated from ice-free Antarctic soil samples.</title>
        <authorList>
            <person name="Tahon G."/>
            <person name="Tytgat B."/>
            <person name="Lebbe L."/>
            <person name="Carlier A."/>
            <person name="Willems A."/>
        </authorList>
    </citation>
    <scope>NUCLEOTIDE SEQUENCE [LARGE SCALE GENOMIC DNA]</scope>
    <source>
        <strain evidence="5 6">LMG 29911</strain>
    </source>
</reference>
<dbReference type="HAMAP" id="MF_00995">
    <property type="entry name" value="MqnA"/>
    <property type="match status" value="1"/>
</dbReference>
<keyword evidence="2 4" id="KW-0474">Menaquinone biosynthesis</keyword>
<dbReference type="PANTHER" id="PTHR37690:SF1">
    <property type="entry name" value="CHORISMATE DEHYDRATASE"/>
    <property type="match status" value="1"/>
</dbReference>
<dbReference type="EMBL" id="NIGF01000003">
    <property type="protein sequence ID" value="PQV64768.1"/>
    <property type="molecule type" value="Genomic_DNA"/>
</dbReference>
<accession>A0A2S8SVF0</accession>
<dbReference type="Proteomes" id="UP000237684">
    <property type="component" value="Unassembled WGS sequence"/>
</dbReference>
<comment type="pathway">
    <text evidence="1 4">Quinol/quinone metabolism; menaquinone biosynthesis.</text>
</comment>
<protein>
    <recommendedName>
        <fullName evidence="4">Chorismate dehydratase</fullName>
        <ecNumber evidence="4">4.2.1.151</ecNumber>
    </recommendedName>
    <alternativeName>
        <fullName evidence="4">Menaquinone biosynthetic enzyme MqnA</fullName>
    </alternativeName>
</protein>
<name>A0A2S8SVF0_9BACT</name>
<proteinExistence type="inferred from homology"/>
<dbReference type="InParanoid" id="A0A2S8SVF0"/>
<dbReference type="PANTHER" id="PTHR37690">
    <property type="entry name" value="CHORISMATE DEHYDRATASE"/>
    <property type="match status" value="1"/>
</dbReference>
<evidence type="ECO:0000313" key="5">
    <source>
        <dbReference type="EMBL" id="PQV64768.1"/>
    </source>
</evidence>
<evidence type="ECO:0000313" key="6">
    <source>
        <dbReference type="Proteomes" id="UP000237684"/>
    </source>
</evidence>
<dbReference type="EC" id="4.2.1.151" evidence="4"/>
<dbReference type="Gene3D" id="3.40.190.10">
    <property type="entry name" value="Periplasmic binding protein-like II"/>
    <property type="match status" value="2"/>
</dbReference>
<comment type="similarity">
    <text evidence="4">Belongs to the MqnA/MqnD family. MqnA subfamily.</text>
</comment>
<evidence type="ECO:0000256" key="1">
    <source>
        <dbReference type="ARBA" id="ARBA00004863"/>
    </source>
</evidence>
<dbReference type="RefSeq" id="WP_105482658.1">
    <property type="nucleotide sequence ID" value="NZ_NIGF01000003.1"/>
</dbReference>
<keyword evidence="3 4" id="KW-0456">Lyase</keyword>
<dbReference type="InterPro" id="IPR003773">
    <property type="entry name" value="Menaquinone_biosynth"/>
</dbReference>
<dbReference type="InterPro" id="IPR030868">
    <property type="entry name" value="MqnA"/>
</dbReference>